<reference evidence="1 2" key="1">
    <citation type="journal article" date="2021" name="BMC Biol.">
        <title>Horizontally acquired antibacterial genes associated with adaptive radiation of ladybird beetles.</title>
        <authorList>
            <person name="Li H.S."/>
            <person name="Tang X.F."/>
            <person name="Huang Y.H."/>
            <person name="Xu Z.Y."/>
            <person name="Chen M.L."/>
            <person name="Du X.Y."/>
            <person name="Qiu B.Y."/>
            <person name="Chen P.T."/>
            <person name="Zhang W."/>
            <person name="Slipinski A."/>
            <person name="Escalona H.E."/>
            <person name="Waterhouse R.M."/>
            <person name="Zwick A."/>
            <person name="Pang H."/>
        </authorList>
    </citation>
    <scope>NUCLEOTIDE SEQUENCE [LARGE SCALE GENOMIC DNA]</scope>
    <source>
        <strain evidence="1">SYSU2018</strain>
    </source>
</reference>
<dbReference type="AlphaFoldDB" id="A0ABD2NX21"/>
<proteinExistence type="predicted"/>
<keyword evidence="2" id="KW-1185">Reference proteome</keyword>
<dbReference type="Proteomes" id="UP001516400">
    <property type="component" value="Unassembled WGS sequence"/>
</dbReference>
<sequence>MYDVRLTIDQPTRPISGTCLDNIITNLEGNSGVIKYHISDHSALKFKLQEVVESKRGNDKIWTRLINDITLSNPSRDLSECQWKDVFSCSPSELYCYLHEINMARRSLTGDELRTLIDEFDSDNEYEIRDEDDWESEDNVEEQIEFPEEIDVEYDSETEIPVNS</sequence>
<gene>
    <name evidence="1" type="ORF">HHI36_006283</name>
</gene>
<organism evidence="1 2">
    <name type="scientific">Cryptolaemus montrouzieri</name>
    <dbReference type="NCBI Taxonomy" id="559131"/>
    <lineage>
        <taxon>Eukaryota</taxon>
        <taxon>Metazoa</taxon>
        <taxon>Ecdysozoa</taxon>
        <taxon>Arthropoda</taxon>
        <taxon>Hexapoda</taxon>
        <taxon>Insecta</taxon>
        <taxon>Pterygota</taxon>
        <taxon>Neoptera</taxon>
        <taxon>Endopterygota</taxon>
        <taxon>Coleoptera</taxon>
        <taxon>Polyphaga</taxon>
        <taxon>Cucujiformia</taxon>
        <taxon>Coccinelloidea</taxon>
        <taxon>Coccinellidae</taxon>
        <taxon>Scymninae</taxon>
        <taxon>Scymnini</taxon>
        <taxon>Cryptolaemus</taxon>
    </lineage>
</organism>
<accession>A0ABD2NX21</accession>
<evidence type="ECO:0000313" key="1">
    <source>
        <dbReference type="EMBL" id="KAL3283127.1"/>
    </source>
</evidence>
<comment type="caution">
    <text evidence="1">The sequence shown here is derived from an EMBL/GenBank/DDBJ whole genome shotgun (WGS) entry which is preliminary data.</text>
</comment>
<dbReference type="EMBL" id="JABFTP020000144">
    <property type="protein sequence ID" value="KAL3283127.1"/>
    <property type="molecule type" value="Genomic_DNA"/>
</dbReference>
<protein>
    <submittedName>
        <fullName evidence="1">Uncharacterized protein</fullName>
    </submittedName>
</protein>
<evidence type="ECO:0000313" key="2">
    <source>
        <dbReference type="Proteomes" id="UP001516400"/>
    </source>
</evidence>
<name>A0ABD2NX21_9CUCU</name>